<sequence length="334" mass="36274">MMGQARNDDRFSQGMRVLELAEAPSLAHSVEVAIHRKTDRTMQQSVTRPIKMAQDLRTYTDLKSRRAAASSSRSSAARRRLAFLGGLAIAAVVVSGFAAAGMLAWWVLAAPGAGILLTLGWGSVAARKGRREDLRYLEDIRAVERRLEKSPAGRAALHAGKLRSNSHWAKVAQESLNAEAREGTLSEALQKANEVLEAQIEEAPETMTASEVEQTVQNGETSAATGDGIDQTVQNDAKQKSTEQSATETLVDSSEKHKWNPTAIPAPSYTLRSDLVRRDVAIAAEVTGQDWEDTPVPMRPKIAQIMPAGEALTSEEIQSSAPVDLETILERRRA</sequence>
<evidence type="ECO:0000256" key="1">
    <source>
        <dbReference type="SAM" id="MobiDB-lite"/>
    </source>
</evidence>
<proteinExistence type="predicted"/>
<dbReference type="Proteomes" id="UP000442535">
    <property type="component" value="Unassembled WGS sequence"/>
</dbReference>
<name>A0A7K0K2U1_9ACTO</name>
<feature type="transmembrane region" description="Helical" evidence="2">
    <location>
        <begin position="81"/>
        <end position="99"/>
    </location>
</feature>
<comment type="caution">
    <text evidence="3">The sequence shown here is derived from an EMBL/GenBank/DDBJ whole genome shotgun (WGS) entry which is preliminary data.</text>
</comment>
<dbReference type="EMBL" id="VUMY01000008">
    <property type="protein sequence ID" value="MST49734.1"/>
    <property type="molecule type" value="Genomic_DNA"/>
</dbReference>
<keyword evidence="4" id="KW-1185">Reference proteome</keyword>
<accession>A0A7K0K2U1</accession>
<protein>
    <submittedName>
        <fullName evidence="3">Uncharacterized protein</fullName>
    </submittedName>
</protein>
<feature type="transmembrane region" description="Helical" evidence="2">
    <location>
        <begin position="105"/>
        <end position="126"/>
    </location>
</feature>
<dbReference type="AlphaFoldDB" id="A0A7K0K2U1"/>
<keyword evidence="2" id="KW-1133">Transmembrane helix</keyword>
<reference evidence="3 4" key="1">
    <citation type="submission" date="2019-08" db="EMBL/GenBank/DDBJ databases">
        <title>In-depth cultivation of the pig gut microbiome towards novel bacterial diversity and tailored functional studies.</title>
        <authorList>
            <person name="Wylensek D."/>
            <person name="Hitch T.C.A."/>
            <person name="Clavel T."/>
        </authorList>
    </citation>
    <scope>NUCLEOTIDE SEQUENCE [LARGE SCALE GENOMIC DNA]</scope>
    <source>
        <strain evidence="3 4">RF-GAM-744-WT-7</strain>
    </source>
</reference>
<organism evidence="3 4">
    <name type="scientific">Mobiluncus porci</name>
    <dbReference type="NCBI Taxonomy" id="2652278"/>
    <lineage>
        <taxon>Bacteria</taxon>
        <taxon>Bacillati</taxon>
        <taxon>Actinomycetota</taxon>
        <taxon>Actinomycetes</taxon>
        <taxon>Actinomycetales</taxon>
        <taxon>Actinomycetaceae</taxon>
        <taxon>Mobiluncus</taxon>
    </lineage>
</organism>
<feature type="compositionally biased region" description="Polar residues" evidence="1">
    <location>
        <begin position="231"/>
        <end position="252"/>
    </location>
</feature>
<evidence type="ECO:0000313" key="4">
    <source>
        <dbReference type="Proteomes" id="UP000442535"/>
    </source>
</evidence>
<keyword evidence="2" id="KW-0812">Transmembrane</keyword>
<feature type="region of interest" description="Disordered" evidence="1">
    <location>
        <begin position="206"/>
        <end position="267"/>
    </location>
</feature>
<feature type="compositionally biased region" description="Polar residues" evidence="1">
    <location>
        <begin position="207"/>
        <end position="224"/>
    </location>
</feature>
<gene>
    <name evidence="3" type="ORF">FYJ63_05720</name>
</gene>
<evidence type="ECO:0000313" key="3">
    <source>
        <dbReference type="EMBL" id="MST49734.1"/>
    </source>
</evidence>
<keyword evidence="2" id="KW-0472">Membrane</keyword>
<evidence type="ECO:0000256" key="2">
    <source>
        <dbReference type="SAM" id="Phobius"/>
    </source>
</evidence>